<organism evidence="1 2">
    <name type="scientific">Hirundo rustica rustica</name>
    <dbReference type="NCBI Taxonomy" id="333673"/>
    <lineage>
        <taxon>Eukaryota</taxon>
        <taxon>Metazoa</taxon>
        <taxon>Chordata</taxon>
        <taxon>Craniata</taxon>
        <taxon>Vertebrata</taxon>
        <taxon>Euteleostomi</taxon>
        <taxon>Archelosauria</taxon>
        <taxon>Archosauria</taxon>
        <taxon>Dinosauria</taxon>
        <taxon>Saurischia</taxon>
        <taxon>Theropoda</taxon>
        <taxon>Coelurosauria</taxon>
        <taxon>Aves</taxon>
        <taxon>Neognathae</taxon>
        <taxon>Neoaves</taxon>
        <taxon>Telluraves</taxon>
        <taxon>Australaves</taxon>
        <taxon>Passeriformes</taxon>
        <taxon>Sylvioidea</taxon>
        <taxon>Hirundinidae</taxon>
        <taxon>Hirundo</taxon>
    </lineage>
</organism>
<gene>
    <name evidence="1" type="ORF">DUI87_20062</name>
</gene>
<evidence type="ECO:0000313" key="2">
    <source>
        <dbReference type="Proteomes" id="UP000269221"/>
    </source>
</evidence>
<reference evidence="1 2" key="1">
    <citation type="submission" date="2018-07" db="EMBL/GenBank/DDBJ databases">
        <title>A high quality draft genome assembly of the barn swallow (H. rustica rustica).</title>
        <authorList>
            <person name="Formenti G."/>
            <person name="Chiara M."/>
            <person name="Poveda L."/>
            <person name="Francoijs K.-J."/>
            <person name="Bonisoli-Alquati A."/>
            <person name="Canova L."/>
            <person name="Gianfranceschi L."/>
            <person name="Horner D.S."/>
            <person name="Saino N."/>
        </authorList>
    </citation>
    <scope>NUCLEOTIDE SEQUENCE [LARGE SCALE GENOMIC DNA]</scope>
    <source>
        <strain evidence="1">Chelidonia</strain>
        <tissue evidence="1">Blood</tissue>
    </source>
</reference>
<dbReference type="Proteomes" id="UP000269221">
    <property type="component" value="Unassembled WGS sequence"/>
</dbReference>
<name>A0A3M0JPT3_HIRRU</name>
<sequence>MENSSIEYEEETEVESFQMQGKNHFPIKISSELSNSNSHNLAELAAVMQRDALGLTILWICPERNQRQGREHQEVCDQSSPEIELEIWDSEKGEEFYVWG</sequence>
<keyword evidence="2" id="KW-1185">Reference proteome</keyword>
<accession>A0A3M0JPT3</accession>
<dbReference type="AlphaFoldDB" id="A0A3M0JPT3"/>
<evidence type="ECO:0000313" key="1">
    <source>
        <dbReference type="EMBL" id="RMC02869.1"/>
    </source>
</evidence>
<proteinExistence type="predicted"/>
<protein>
    <submittedName>
        <fullName evidence="1">Uncharacterized protein</fullName>
    </submittedName>
</protein>
<dbReference type="EMBL" id="QRBI01000131">
    <property type="protein sequence ID" value="RMC02869.1"/>
    <property type="molecule type" value="Genomic_DNA"/>
</dbReference>
<comment type="caution">
    <text evidence="1">The sequence shown here is derived from an EMBL/GenBank/DDBJ whole genome shotgun (WGS) entry which is preliminary data.</text>
</comment>